<dbReference type="SUPFAM" id="SSF51679">
    <property type="entry name" value="Bacterial luciferase-like"/>
    <property type="match status" value="1"/>
</dbReference>
<evidence type="ECO:0000313" key="5">
    <source>
        <dbReference type="Proteomes" id="UP000050482"/>
    </source>
</evidence>
<dbReference type="OrthoDB" id="9780518at2"/>
<dbReference type="STRING" id="471514.AN477_20345"/>
<dbReference type="GO" id="GO:0005829">
    <property type="term" value="C:cytosol"/>
    <property type="evidence" value="ECO:0007669"/>
    <property type="project" value="TreeGrafter"/>
</dbReference>
<dbReference type="InterPro" id="IPR011251">
    <property type="entry name" value="Luciferase-like_dom"/>
</dbReference>
<name>A0A0P9ESX0_9BACL</name>
<dbReference type="RefSeq" id="WP_054971027.1">
    <property type="nucleotide sequence ID" value="NZ_LJCO01000091.1"/>
</dbReference>
<dbReference type="PANTHER" id="PTHR30137:SF6">
    <property type="entry name" value="LUCIFERASE-LIKE MONOOXYGENASE"/>
    <property type="match status" value="1"/>
</dbReference>
<sequence>MSEHSSHTSDSSSSNKPSNNKSLRDISFSVLDLAPIVVGSDARDALSRSLDLARHAEQFRYTRYWVAEHHGMPGIASSATAVVIGYIAGGTSTIRVGSGGIMLPNHSPLVIAEQFGTLESLYPGRIDLGLGRAPGTDHLTARALRRTPDRNGEDFPELLEELRGYLAPLGDGPTRAVRAIPGEGLNIPIWLLGSSDFSARLASHLGLPFGFASHFSPSYTLPALGLYRRNFRPSADLEKPYAMVGINVVAAETDEEARRLATSMQQTVLSLLRGRPSQLKPPVDNIDDICTDFEKAALEERSRFTIVGSKETVRAGLERFLRETEADEMIISSQIYDHAARVRSYEIVSDIFCD</sequence>
<dbReference type="CDD" id="cd00347">
    <property type="entry name" value="Flavin_utilizing_monoxygenases"/>
    <property type="match status" value="1"/>
</dbReference>
<comment type="similarity">
    <text evidence="1">To bacterial alkanal monooxygenase alpha and beta chains.</text>
</comment>
<proteinExistence type="predicted"/>
<evidence type="ECO:0000256" key="2">
    <source>
        <dbReference type="SAM" id="MobiDB-lite"/>
    </source>
</evidence>
<accession>A0A0P9ESX0</accession>
<gene>
    <name evidence="4" type="ORF">AN477_20345</name>
</gene>
<evidence type="ECO:0000259" key="3">
    <source>
        <dbReference type="Pfam" id="PF00296"/>
    </source>
</evidence>
<organism evidence="4 5">
    <name type="scientific">Alicyclobacillus ferrooxydans</name>
    <dbReference type="NCBI Taxonomy" id="471514"/>
    <lineage>
        <taxon>Bacteria</taxon>
        <taxon>Bacillati</taxon>
        <taxon>Bacillota</taxon>
        <taxon>Bacilli</taxon>
        <taxon>Bacillales</taxon>
        <taxon>Alicyclobacillaceae</taxon>
        <taxon>Alicyclobacillus</taxon>
    </lineage>
</organism>
<protein>
    <submittedName>
        <fullName evidence="4">Luciferase</fullName>
    </submittedName>
</protein>
<dbReference type="Gene3D" id="3.20.20.30">
    <property type="entry name" value="Luciferase-like domain"/>
    <property type="match status" value="1"/>
</dbReference>
<dbReference type="PATRIC" id="fig|471514.4.peg.3002"/>
<dbReference type="PANTHER" id="PTHR30137">
    <property type="entry name" value="LUCIFERASE-LIKE MONOOXYGENASE"/>
    <property type="match status" value="1"/>
</dbReference>
<dbReference type="NCBIfam" id="TIGR03558">
    <property type="entry name" value="oxido_grp_1"/>
    <property type="match status" value="1"/>
</dbReference>
<comment type="caution">
    <text evidence="4">The sequence shown here is derived from an EMBL/GenBank/DDBJ whole genome shotgun (WGS) entry which is preliminary data.</text>
</comment>
<dbReference type="GO" id="GO:0016705">
    <property type="term" value="F:oxidoreductase activity, acting on paired donors, with incorporation or reduction of molecular oxygen"/>
    <property type="evidence" value="ECO:0007669"/>
    <property type="project" value="InterPro"/>
</dbReference>
<evidence type="ECO:0000313" key="4">
    <source>
        <dbReference type="EMBL" id="KPV41791.1"/>
    </source>
</evidence>
<dbReference type="InterPro" id="IPR036661">
    <property type="entry name" value="Luciferase-like_sf"/>
</dbReference>
<keyword evidence="5" id="KW-1185">Reference proteome</keyword>
<evidence type="ECO:0000256" key="1">
    <source>
        <dbReference type="ARBA" id="ARBA00007789"/>
    </source>
</evidence>
<feature type="region of interest" description="Disordered" evidence="2">
    <location>
        <begin position="1"/>
        <end position="21"/>
    </location>
</feature>
<feature type="domain" description="Luciferase-like" evidence="3">
    <location>
        <begin position="35"/>
        <end position="325"/>
    </location>
</feature>
<dbReference type="Proteomes" id="UP000050482">
    <property type="component" value="Unassembled WGS sequence"/>
</dbReference>
<feature type="compositionally biased region" description="Low complexity" evidence="2">
    <location>
        <begin position="8"/>
        <end position="21"/>
    </location>
</feature>
<dbReference type="AlphaFoldDB" id="A0A0P9ESX0"/>
<dbReference type="FunFam" id="3.20.20.30:FF:000002">
    <property type="entry name" value="LLM class flavin-dependent oxidoreductase"/>
    <property type="match status" value="1"/>
</dbReference>
<reference evidence="4 5" key="1">
    <citation type="submission" date="2015-09" db="EMBL/GenBank/DDBJ databases">
        <title>Draft genome sequence of Alicyclobacillus ferrooxydans DSM 22381.</title>
        <authorList>
            <person name="Hemp J."/>
        </authorList>
    </citation>
    <scope>NUCLEOTIDE SEQUENCE [LARGE SCALE GENOMIC DNA]</scope>
    <source>
        <strain evidence="4 5">TC-34</strain>
    </source>
</reference>
<dbReference type="InterPro" id="IPR050766">
    <property type="entry name" value="Bact_Lucif_Oxidored"/>
</dbReference>
<dbReference type="EMBL" id="LJCO01000091">
    <property type="protein sequence ID" value="KPV41791.1"/>
    <property type="molecule type" value="Genomic_DNA"/>
</dbReference>
<dbReference type="InterPro" id="IPR019949">
    <property type="entry name" value="CmoO-like"/>
</dbReference>
<dbReference type="Pfam" id="PF00296">
    <property type="entry name" value="Bac_luciferase"/>
    <property type="match status" value="1"/>
</dbReference>